<feature type="domain" description="Thioredoxin" evidence="1">
    <location>
        <begin position="5"/>
        <end position="98"/>
    </location>
</feature>
<protein>
    <submittedName>
        <fullName evidence="2">Thioredoxin</fullName>
    </submittedName>
</protein>
<dbReference type="EMBL" id="RYYR01000034">
    <property type="protein sequence ID" value="RUL48039.1"/>
    <property type="molecule type" value="Genomic_DNA"/>
</dbReference>
<dbReference type="InterPro" id="IPR013766">
    <property type="entry name" value="Thioredoxin_domain"/>
</dbReference>
<proteinExistence type="predicted"/>
<dbReference type="AlphaFoldDB" id="A0A432L7Q5"/>
<evidence type="ECO:0000313" key="3">
    <source>
        <dbReference type="Proteomes" id="UP000287910"/>
    </source>
</evidence>
<dbReference type="SUPFAM" id="SSF52833">
    <property type="entry name" value="Thioredoxin-like"/>
    <property type="match status" value="1"/>
</dbReference>
<dbReference type="Gene3D" id="3.40.30.10">
    <property type="entry name" value="Glutaredoxin"/>
    <property type="match status" value="1"/>
</dbReference>
<evidence type="ECO:0000313" key="2">
    <source>
        <dbReference type="EMBL" id="RUL48039.1"/>
    </source>
</evidence>
<keyword evidence="3" id="KW-1185">Reference proteome</keyword>
<comment type="caution">
    <text evidence="2">The sequence shown here is derived from an EMBL/GenBank/DDBJ whole genome shotgun (WGS) entry which is preliminary data.</text>
</comment>
<dbReference type="RefSeq" id="WP_126660460.1">
    <property type="nucleotide sequence ID" value="NZ_RYYR01000034.1"/>
</dbReference>
<organism evidence="2 3">
    <name type="scientific">Lysinibacillus antri</name>
    <dbReference type="NCBI Taxonomy" id="2498145"/>
    <lineage>
        <taxon>Bacteria</taxon>
        <taxon>Bacillati</taxon>
        <taxon>Bacillota</taxon>
        <taxon>Bacilli</taxon>
        <taxon>Bacillales</taxon>
        <taxon>Bacillaceae</taxon>
        <taxon>Lysinibacillus</taxon>
    </lineage>
</organism>
<dbReference type="Pfam" id="PF00085">
    <property type="entry name" value="Thioredoxin"/>
    <property type="match status" value="1"/>
</dbReference>
<dbReference type="InterPro" id="IPR036249">
    <property type="entry name" value="Thioredoxin-like_sf"/>
</dbReference>
<dbReference type="CDD" id="cd02947">
    <property type="entry name" value="TRX_family"/>
    <property type="match status" value="1"/>
</dbReference>
<name>A0A432L7Q5_9BACI</name>
<gene>
    <name evidence="2" type="ORF">EK386_17450</name>
</gene>
<accession>A0A432L7Q5</accession>
<evidence type="ECO:0000259" key="1">
    <source>
        <dbReference type="Pfam" id="PF00085"/>
    </source>
</evidence>
<sequence>MQEWTIEQWEQNLTQHPIVAFYLYTPMCGTCAVASKMLEVVENVLPDVPIGKANINFIQSLAMDYQIESVPCLVIGKSGNVVEKLYAFQSVPNLYEKLKK</sequence>
<dbReference type="Proteomes" id="UP000287910">
    <property type="component" value="Unassembled WGS sequence"/>
</dbReference>
<reference evidence="2 3" key="1">
    <citation type="submission" date="2018-12" db="EMBL/GenBank/DDBJ databases">
        <title>Lysinibacillus antri sp. nov., isolated from a cave soil.</title>
        <authorList>
            <person name="Narsing Rao M.P."/>
            <person name="Zhang H."/>
            <person name="Dong Z.-Y."/>
            <person name="Niu X.-K."/>
            <person name="Zhang K."/>
            <person name="Fang B.-Z."/>
            <person name="Kang Y.-Q."/>
            <person name="Xiao M."/>
            <person name="Li W.-J."/>
        </authorList>
    </citation>
    <scope>NUCLEOTIDE SEQUENCE [LARGE SCALE GENOMIC DNA]</scope>
    <source>
        <strain evidence="2 3">SYSU K30002</strain>
    </source>
</reference>